<evidence type="ECO:0000313" key="2">
    <source>
        <dbReference type="Proteomes" id="UP001530377"/>
    </source>
</evidence>
<keyword evidence="2" id="KW-1185">Reference proteome</keyword>
<evidence type="ECO:0000313" key="1">
    <source>
        <dbReference type="EMBL" id="KAL3826570.1"/>
    </source>
</evidence>
<gene>
    <name evidence="1" type="ORF">ACHAXA_003634</name>
</gene>
<proteinExistence type="predicted"/>
<dbReference type="Gene3D" id="1.20.120.430">
    <property type="entry name" value="tRNA modification GTPase MnmE domain 2"/>
    <property type="match status" value="1"/>
</dbReference>
<dbReference type="PANTHER" id="PTHR42714:SF2">
    <property type="entry name" value="TRNA MODIFICATION GTPASE GTPBP3, MITOCHONDRIAL"/>
    <property type="match status" value="1"/>
</dbReference>
<dbReference type="Proteomes" id="UP001530377">
    <property type="component" value="Unassembled WGS sequence"/>
</dbReference>
<dbReference type="InterPro" id="IPR027368">
    <property type="entry name" value="MnmE_dom2"/>
</dbReference>
<name>A0ABD3SQD0_9STRA</name>
<dbReference type="EMBL" id="JALLPB020000019">
    <property type="protein sequence ID" value="KAL3826570.1"/>
    <property type="molecule type" value="Genomic_DNA"/>
</dbReference>
<sequence>MSRVLSALSPLRRLCLADPGEFTQRAYANGKLGLIEVKALLDLIMSEMILQRRQALRQFDGRLSRLYQGWRMDLVCGLVLSKVVIDFGDDKALLDNDNGSTSGGNIDNNDRGDVMEVVIDHRGMPCPLLNMAGLRAREEKEGGIRVDDVKIKGMWRARMVVQDAHIVVGVGDARDLVRRLEVVRD</sequence>
<organism evidence="1 2">
    <name type="scientific">Cyclostephanos tholiformis</name>
    <dbReference type="NCBI Taxonomy" id="382380"/>
    <lineage>
        <taxon>Eukaryota</taxon>
        <taxon>Sar</taxon>
        <taxon>Stramenopiles</taxon>
        <taxon>Ochrophyta</taxon>
        <taxon>Bacillariophyta</taxon>
        <taxon>Coscinodiscophyceae</taxon>
        <taxon>Thalassiosirophycidae</taxon>
        <taxon>Stephanodiscales</taxon>
        <taxon>Stephanodiscaceae</taxon>
        <taxon>Cyclostephanos</taxon>
    </lineage>
</organism>
<dbReference type="PANTHER" id="PTHR42714">
    <property type="entry name" value="TRNA MODIFICATION GTPASE GTPBP3"/>
    <property type="match status" value="1"/>
</dbReference>
<dbReference type="AlphaFoldDB" id="A0ABD3SQD0"/>
<accession>A0ABD3SQD0</accession>
<reference evidence="1 2" key="1">
    <citation type="submission" date="2024-10" db="EMBL/GenBank/DDBJ databases">
        <title>Updated reference genomes for cyclostephanoid diatoms.</title>
        <authorList>
            <person name="Roberts W.R."/>
            <person name="Alverson A.J."/>
        </authorList>
    </citation>
    <scope>NUCLEOTIDE SEQUENCE [LARGE SCALE GENOMIC DNA]</scope>
    <source>
        <strain evidence="1 2">AJA228-03</strain>
    </source>
</reference>
<protein>
    <submittedName>
        <fullName evidence="1">Uncharacterized protein</fullName>
    </submittedName>
</protein>
<dbReference type="SUPFAM" id="SSF116878">
    <property type="entry name" value="TrmE connector domain"/>
    <property type="match status" value="1"/>
</dbReference>
<comment type="caution">
    <text evidence="1">The sequence shown here is derived from an EMBL/GenBank/DDBJ whole genome shotgun (WGS) entry which is preliminary data.</text>
</comment>